<evidence type="ECO:0000313" key="3">
    <source>
        <dbReference type="EMBL" id="PIT68984.1"/>
    </source>
</evidence>
<dbReference type="RefSeq" id="WP_100128938.1">
    <property type="nucleotide sequence ID" value="NZ_CADDYI010000009.1"/>
</dbReference>
<organism evidence="3 4">
    <name type="scientific">Bartonella tribocorum</name>
    <dbReference type="NCBI Taxonomy" id="85701"/>
    <lineage>
        <taxon>Bacteria</taxon>
        <taxon>Pseudomonadati</taxon>
        <taxon>Pseudomonadota</taxon>
        <taxon>Alphaproteobacteria</taxon>
        <taxon>Hyphomicrobiales</taxon>
        <taxon>Bartonellaceae</taxon>
        <taxon>Bartonella</taxon>
    </lineage>
</organism>
<dbReference type="InterPro" id="IPR011050">
    <property type="entry name" value="Pectin_lyase_fold/virulence"/>
</dbReference>
<dbReference type="PROSITE" id="PS51208">
    <property type="entry name" value="AUTOTRANSPORTER"/>
    <property type="match status" value="1"/>
</dbReference>
<accession>A0A2M6US59</accession>
<proteinExistence type="predicted"/>
<comment type="caution">
    <text evidence="3">The sequence shown here is derived from an EMBL/GenBank/DDBJ whole genome shotgun (WGS) entry which is preliminary data.</text>
</comment>
<dbReference type="Gene3D" id="2.160.20.20">
    <property type="match status" value="1"/>
</dbReference>
<dbReference type="AlphaFoldDB" id="A0A2M6US59"/>
<feature type="domain" description="Autotransporter" evidence="2">
    <location>
        <begin position="544"/>
        <end position="822"/>
    </location>
</feature>
<dbReference type="SUPFAM" id="SSF51126">
    <property type="entry name" value="Pectin lyase-like"/>
    <property type="match status" value="1"/>
</dbReference>
<name>A0A2M6US59_9HYPH</name>
<dbReference type="InterPro" id="IPR005546">
    <property type="entry name" value="Autotransporte_beta"/>
</dbReference>
<dbReference type="Pfam" id="PF03797">
    <property type="entry name" value="Autotransporter"/>
    <property type="match status" value="1"/>
</dbReference>
<gene>
    <name evidence="3" type="ORF">CER18_04760</name>
</gene>
<dbReference type="InterPro" id="IPR012332">
    <property type="entry name" value="Autotransporter_pectin_lyase_C"/>
</dbReference>
<dbReference type="NCBIfam" id="TIGR01414">
    <property type="entry name" value="autotrans_barl"/>
    <property type="match status" value="1"/>
</dbReference>
<dbReference type="GO" id="GO:0019867">
    <property type="term" value="C:outer membrane"/>
    <property type="evidence" value="ECO:0007669"/>
    <property type="project" value="InterPro"/>
</dbReference>
<keyword evidence="1" id="KW-0732">Signal</keyword>
<dbReference type="Gene3D" id="2.40.128.130">
    <property type="entry name" value="Autotransporter beta-domain"/>
    <property type="match status" value="1"/>
</dbReference>
<evidence type="ECO:0000256" key="1">
    <source>
        <dbReference type="SAM" id="SignalP"/>
    </source>
</evidence>
<dbReference type="InterPro" id="IPR006315">
    <property type="entry name" value="OM_autotransptr_brl_dom"/>
</dbReference>
<dbReference type="OrthoDB" id="7922675at2"/>
<reference evidence="3 4" key="1">
    <citation type="submission" date="2017-06" db="EMBL/GenBank/DDBJ databases">
        <title>Draft genome of Bartonella tribocorum strain L103, isolated from a rodent in Laos.</title>
        <authorList>
            <person name="Hadjadj L."/>
            <person name="Jiyipong T."/>
            <person name="Morand S."/>
            <person name="Diene S.M."/>
            <person name="Rolain J.-M."/>
        </authorList>
    </citation>
    <scope>NUCLEOTIDE SEQUENCE [LARGE SCALE GENOMIC DNA]</scope>
    <source>
        <strain evidence="3 4">L103</strain>
    </source>
</reference>
<dbReference type="Proteomes" id="UP000229839">
    <property type="component" value="Unassembled WGS sequence"/>
</dbReference>
<feature type="signal peptide" evidence="1">
    <location>
        <begin position="1"/>
        <end position="30"/>
    </location>
</feature>
<protein>
    <recommendedName>
        <fullName evidence="2">Autotransporter domain-containing protein</fullName>
    </recommendedName>
</protein>
<feature type="chain" id="PRO_5014837706" description="Autotransporter domain-containing protein" evidence="1">
    <location>
        <begin position="31"/>
        <end position="822"/>
    </location>
</feature>
<dbReference type="SMART" id="SM00869">
    <property type="entry name" value="Autotransporter"/>
    <property type="match status" value="1"/>
</dbReference>
<dbReference type="InterPro" id="IPR036709">
    <property type="entry name" value="Autotransporte_beta_dom_sf"/>
</dbReference>
<dbReference type="SUPFAM" id="SSF103515">
    <property type="entry name" value="Autotransporter"/>
    <property type="match status" value="1"/>
</dbReference>
<evidence type="ECO:0000259" key="2">
    <source>
        <dbReference type="PROSITE" id="PS51208"/>
    </source>
</evidence>
<evidence type="ECO:0000313" key="4">
    <source>
        <dbReference type="Proteomes" id="UP000229839"/>
    </source>
</evidence>
<sequence length="822" mass="89911">MCKKSIYKKNLLLCTIAGTFIFSHFGSIYANTQPHKIIDEFKLEKEEKKTLNNVFIRNKKTGVSAAEKAIATITNSTIHTESAAFSVSKGGQIHAKGIDANSIYKGLETKNGIINIEDSVITVQKSGGGGIVLYEPPKREVKEGENVINKVSLTKSKLLVKDGVGIRGPYDSKSVAEISLKDSEIRADVLLRNKTKRKYYDDDTLPVSLTLTANNSILEGRARTLKINTTSLSLINNSKWYLKVSQEDSDTDFNTFNFDLSDLKQRALSTVSVLNLNNSSIIFNAPSANVAPALGKEQYQILSVGKTAEVYKSRDNMVPTVETTYHATGDARIYFNSEWSDGLETEQQKTDRLLVHGNVSGTTTIYFNTLSNNKKTETEDSLPLNARGLSLIQVSGEASETSFKLVNGYVTMAGLPYQYVLNAYGPTSSRGKAESTQSLLGKISQESEENTLKDFTSYVIKKDTSGKDALEGVAKNEKDAQSEDFWDFRLQNATLDNEGKIRALVPQVASYLVMSNAVFSTGLADVSNQNTLLDNMRTTALKTKNHKNKGLSLSSYGNKTTLSSSRTPLQYGYGADIHYAALQAGVLLATLEEQNIAVNFGLFGTYGKLSFTPKDMEGADKSVLDKWSLAAYGSFRHNNGLYINTFFSYGILKGNVTTALIGKTAELTNADTFSTSVTISQKLATSAKRLVFEPQAQFIYQHVAFGTLSDADGFNVNMGTPHQWLVRVGGRLTQTTVPAENDYAVSFYGKLNVVKAFSNNNTIQIGDTFHLDSMGTALEGGLGVNAQLSQNIGFYADVNYQQKLQNAGISGINVSGGMRYRF</sequence>
<dbReference type="EMBL" id="NJGE01000009">
    <property type="protein sequence ID" value="PIT68984.1"/>
    <property type="molecule type" value="Genomic_DNA"/>
</dbReference>